<sequence>MSARRQFLQSAVDSRNSVRELLQIIFTAELLSPSRCLWIVSPWLRDVPVLDNTTGSFLSLCPEFPRTEVRLSLVLRELVRHGSQLIIATRPEAANRQVVDHLRGSLDDGDVVYHERAELHAKGIVGDGYSLSGSMNLTFNGVDRLTEMLDFQTERGAVEQLRLSFRREYGGRI</sequence>
<evidence type="ECO:0000313" key="1">
    <source>
        <dbReference type="EMBL" id="CBH99731.1"/>
    </source>
</evidence>
<dbReference type="AlphaFoldDB" id="E6PXS2"/>
<proteinExistence type="predicted"/>
<name>E6PXS2_9ZZZZ</name>
<comment type="caution">
    <text evidence="1">The sequence shown here is derived from an EMBL/GenBank/DDBJ whole genome shotgun (WGS) entry which is preliminary data.</text>
</comment>
<evidence type="ECO:0008006" key="2">
    <source>
        <dbReference type="Google" id="ProtNLM"/>
    </source>
</evidence>
<accession>E6PXS2</accession>
<reference evidence="1" key="1">
    <citation type="submission" date="2009-10" db="EMBL/GenBank/DDBJ databases">
        <title>Diversity of trophic interactions inside an arsenic-rich microbial ecosystem.</title>
        <authorList>
            <person name="Bertin P.N."/>
            <person name="Heinrich-Salmeron A."/>
            <person name="Pelletier E."/>
            <person name="Goulhen-Chollet F."/>
            <person name="Arsene-Ploetze F."/>
            <person name="Gallien S."/>
            <person name="Calteau A."/>
            <person name="Vallenet D."/>
            <person name="Casiot C."/>
            <person name="Chane-Woon-Ming B."/>
            <person name="Giloteaux L."/>
            <person name="Barakat M."/>
            <person name="Bonnefoy V."/>
            <person name="Bruneel O."/>
            <person name="Chandler M."/>
            <person name="Cleiss J."/>
            <person name="Duran R."/>
            <person name="Elbaz-Poulichet F."/>
            <person name="Fonknechten N."/>
            <person name="Lauga B."/>
            <person name="Mornico D."/>
            <person name="Ortet P."/>
            <person name="Schaeffer C."/>
            <person name="Siguier P."/>
            <person name="Alexander Thil Smith A."/>
            <person name="Van Dorsselaer A."/>
            <person name="Weissenbach J."/>
            <person name="Medigue C."/>
            <person name="Le Paslier D."/>
        </authorList>
    </citation>
    <scope>NUCLEOTIDE SEQUENCE</scope>
</reference>
<protein>
    <recommendedName>
        <fullName evidence="2">Phospholipase D-like domain-containing protein</fullName>
    </recommendedName>
</protein>
<dbReference type="SUPFAM" id="SSF56024">
    <property type="entry name" value="Phospholipase D/nuclease"/>
    <property type="match status" value="1"/>
</dbReference>
<dbReference type="NCBIfam" id="NF041068">
    <property type="entry name" value="DpdK"/>
    <property type="match status" value="1"/>
</dbReference>
<organism evidence="1">
    <name type="scientific">mine drainage metagenome</name>
    <dbReference type="NCBI Taxonomy" id="410659"/>
    <lineage>
        <taxon>unclassified sequences</taxon>
        <taxon>metagenomes</taxon>
        <taxon>ecological metagenomes</taxon>
    </lineage>
</organism>
<gene>
    <name evidence="1" type="ORF">CARN3_0678</name>
</gene>
<dbReference type="EMBL" id="CABN01000047">
    <property type="protein sequence ID" value="CBH99731.1"/>
    <property type="molecule type" value="Genomic_DNA"/>
</dbReference>